<keyword evidence="3" id="KW-1185">Reference proteome</keyword>
<feature type="compositionally biased region" description="Pro residues" evidence="1">
    <location>
        <begin position="189"/>
        <end position="201"/>
    </location>
</feature>
<name>A0ABR3S5Y4_9PLEO</name>
<evidence type="ECO:0000313" key="3">
    <source>
        <dbReference type="Proteomes" id="UP001521785"/>
    </source>
</evidence>
<protein>
    <submittedName>
        <fullName evidence="2">Uncharacterized protein</fullName>
    </submittedName>
</protein>
<feature type="region of interest" description="Disordered" evidence="1">
    <location>
        <begin position="180"/>
        <end position="218"/>
    </location>
</feature>
<accession>A0ABR3S5Y4</accession>
<proteinExistence type="predicted"/>
<evidence type="ECO:0000256" key="1">
    <source>
        <dbReference type="SAM" id="MobiDB-lite"/>
    </source>
</evidence>
<dbReference type="Proteomes" id="UP001521785">
    <property type="component" value="Unassembled WGS sequence"/>
</dbReference>
<gene>
    <name evidence="2" type="ORF">SLS60_000275</name>
</gene>
<reference evidence="2 3" key="1">
    <citation type="submission" date="2024-02" db="EMBL/GenBank/DDBJ databases">
        <title>De novo assembly and annotation of 12 fungi associated with fruit tree decline syndrome in Ontario, Canada.</title>
        <authorList>
            <person name="Sulman M."/>
            <person name="Ellouze W."/>
            <person name="Ilyukhin E."/>
        </authorList>
    </citation>
    <scope>NUCLEOTIDE SEQUENCE [LARGE SCALE GENOMIC DNA]</scope>
    <source>
        <strain evidence="2 3">M42-189</strain>
    </source>
</reference>
<sequence>MSDTTVYSQNFFDSNYPDLSRWTKTIPNAPRSCYVTFGQGYSYFASAPGRGSVWAGIPSELSDKIQKAYDTPCCVALGMNNAWFVLWPDGYYSWKFYGGYSGLDKILTDAEPRSVSYLAISPYNKDHYFVAFRNRSVQYNFTGAPPEWMIQMHEVFAQWQAEIAQAHGVAAHKPANMPYGAQQPNLASPTPPGMLSPPSPMTPLSQHSNMTSPSLSPQIPQIPQIQQVQQIPQVPQVYAHYAPVPEPTAIEMPGSLPAGVMLEPPPAAIPRPSSINVKRKKFFSKIFD</sequence>
<feature type="compositionally biased region" description="Polar residues" evidence="1">
    <location>
        <begin position="206"/>
        <end position="216"/>
    </location>
</feature>
<organism evidence="2 3">
    <name type="scientific">Paraconiothyrium brasiliense</name>
    <dbReference type="NCBI Taxonomy" id="300254"/>
    <lineage>
        <taxon>Eukaryota</taxon>
        <taxon>Fungi</taxon>
        <taxon>Dikarya</taxon>
        <taxon>Ascomycota</taxon>
        <taxon>Pezizomycotina</taxon>
        <taxon>Dothideomycetes</taxon>
        <taxon>Pleosporomycetidae</taxon>
        <taxon>Pleosporales</taxon>
        <taxon>Massarineae</taxon>
        <taxon>Didymosphaeriaceae</taxon>
        <taxon>Paraconiothyrium</taxon>
    </lineage>
</organism>
<dbReference type="EMBL" id="JAKJXO020000001">
    <property type="protein sequence ID" value="KAL1612052.1"/>
    <property type="molecule type" value="Genomic_DNA"/>
</dbReference>
<evidence type="ECO:0000313" key="2">
    <source>
        <dbReference type="EMBL" id="KAL1612052.1"/>
    </source>
</evidence>
<comment type="caution">
    <text evidence="2">The sequence shown here is derived from an EMBL/GenBank/DDBJ whole genome shotgun (WGS) entry which is preliminary data.</text>
</comment>